<feature type="compositionally biased region" description="Polar residues" evidence="3">
    <location>
        <begin position="279"/>
        <end position="289"/>
    </location>
</feature>
<dbReference type="GO" id="GO:0005634">
    <property type="term" value="C:nucleus"/>
    <property type="evidence" value="ECO:0007669"/>
    <property type="project" value="UniProtKB-SubCell"/>
</dbReference>
<comment type="subcellular location">
    <subcellularLocation>
        <location evidence="1 2">Nucleus</location>
    </subcellularLocation>
</comment>
<keyword evidence="6" id="KW-1185">Reference proteome</keyword>
<organism evidence="5 6">
    <name type="scientific">Pomacea canaliculata</name>
    <name type="common">Golden apple snail</name>
    <dbReference type="NCBI Taxonomy" id="400727"/>
    <lineage>
        <taxon>Eukaryota</taxon>
        <taxon>Metazoa</taxon>
        <taxon>Spiralia</taxon>
        <taxon>Lophotrochozoa</taxon>
        <taxon>Mollusca</taxon>
        <taxon>Gastropoda</taxon>
        <taxon>Caenogastropoda</taxon>
        <taxon>Architaenioglossa</taxon>
        <taxon>Ampullarioidea</taxon>
        <taxon>Ampullariidae</taxon>
        <taxon>Pomacea</taxon>
    </lineage>
</organism>
<comment type="caution">
    <text evidence="5">The sequence shown here is derived from an EMBL/GenBank/DDBJ whole genome shotgun (WGS) entry which is preliminary data.</text>
</comment>
<dbReference type="STRING" id="400727.A0A2T7NYQ3"/>
<evidence type="ECO:0000259" key="4">
    <source>
        <dbReference type="PROSITE" id="PS50071"/>
    </source>
</evidence>
<dbReference type="CDD" id="cd00086">
    <property type="entry name" value="homeodomain"/>
    <property type="match status" value="1"/>
</dbReference>
<evidence type="ECO:0000313" key="5">
    <source>
        <dbReference type="EMBL" id="PVD26307.1"/>
    </source>
</evidence>
<dbReference type="EMBL" id="PZQS01000008">
    <property type="protein sequence ID" value="PVD26307.1"/>
    <property type="molecule type" value="Genomic_DNA"/>
</dbReference>
<reference evidence="5 6" key="1">
    <citation type="submission" date="2018-04" db="EMBL/GenBank/DDBJ databases">
        <title>The genome of golden apple snail Pomacea canaliculata provides insight into stress tolerance and invasive adaptation.</title>
        <authorList>
            <person name="Liu C."/>
            <person name="Liu B."/>
            <person name="Ren Y."/>
            <person name="Zhang Y."/>
            <person name="Wang H."/>
            <person name="Li S."/>
            <person name="Jiang F."/>
            <person name="Yin L."/>
            <person name="Zhang G."/>
            <person name="Qian W."/>
            <person name="Fan W."/>
        </authorList>
    </citation>
    <scope>NUCLEOTIDE SEQUENCE [LARGE SCALE GENOMIC DNA]</scope>
    <source>
        <strain evidence="5">SZHN2017</strain>
        <tissue evidence="5">Muscle</tissue>
    </source>
</reference>
<dbReference type="GO" id="GO:0006357">
    <property type="term" value="P:regulation of transcription by RNA polymerase II"/>
    <property type="evidence" value="ECO:0007669"/>
    <property type="project" value="TreeGrafter"/>
</dbReference>
<keyword evidence="1 2" id="KW-0539">Nucleus</keyword>
<protein>
    <recommendedName>
        <fullName evidence="4">Homeobox domain-containing protein</fullName>
    </recommendedName>
</protein>
<dbReference type="PANTHER" id="PTHR46892">
    <property type="entry name" value="VISUAL SYSTEM HOMEOBOX 2"/>
    <property type="match status" value="1"/>
</dbReference>
<dbReference type="SMART" id="SM00389">
    <property type="entry name" value="HOX"/>
    <property type="match status" value="1"/>
</dbReference>
<dbReference type="InterPro" id="IPR052294">
    <property type="entry name" value="VSX_homeobox_regulators"/>
</dbReference>
<dbReference type="PROSITE" id="PS50071">
    <property type="entry name" value="HOMEOBOX_2"/>
    <property type="match status" value="1"/>
</dbReference>
<accession>A0A2T7NYQ3</accession>
<keyword evidence="1 2" id="KW-0371">Homeobox</keyword>
<dbReference type="OrthoDB" id="6159439at2759"/>
<dbReference type="Proteomes" id="UP000245119">
    <property type="component" value="Linkage Group LG8"/>
</dbReference>
<feature type="DNA-binding region" description="Homeobox" evidence="1">
    <location>
        <begin position="204"/>
        <end position="251"/>
    </location>
</feature>
<proteinExistence type="predicted"/>
<evidence type="ECO:0000313" key="6">
    <source>
        <dbReference type="Proteomes" id="UP000245119"/>
    </source>
</evidence>
<name>A0A2T7NYQ3_POMCA</name>
<dbReference type="AlphaFoldDB" id="A0A2T7NYQ3"/>
<dbReference type="GO" id="GO:1990837">
    <property type="term" value="F:sequence-specific double-stranded DNA binding"/>
    <property type="evidence" value="ECO:0007669"/>
    <property type="project" value="TreeGrafter"/>
</dbReference>
<feature type="region of interest" description="Disordered" evidence="3">
    <location>
        <begin position="279"/>
        <end position="304"/>
    </location>
</feature>
<evidence type="ECO:0000256" key="2">
    <source>
        <dbReference type="RuleBase" id="RU000682"/>
    </source>
</evidence>
<dbReference type="InterPro" id="IPR009057">
    <property type="entry name" value="Homeodomain-like_sf"/>
</dbReference>
<feature type="region of interest" description="Disordered" evidence="3">
    <location>
        <begin position="1"/>
        <end position="25"/>
    </location>
</feature>
<gene>
    <name evidence="5" type="ORF">C0Q70_13978</name>
</gene>
<evidence type="ECO:0000256" key="1">
    <source>
        <dbReference type="PROSITE-ProRule" id="PRU00108"/>
    </source>
</evidence>
<dbReference type="SUPFAM" id="SSF46689">
    <property type="entry name" value="Homeodomain-like"/>
    <property type="match status" value="1"/>
</dbReference>
<keyword evidence="1 2" id="KW-0238">DNA-binding</keyword>
<feature type="domain" description="Homeobox" evidence="4">
    <location>
        <begin position="202"/>
        <end position="250"/>
    </location>
</feature>
<evidence type="ECO:0000256" key="3">
    <source>
        <dbReference type="SAM" id="MobiDB-lite"/>
    </source>
</evidence>
<dbReference type="Gene3D" id="1.10.10.60">
    <property type="entry name" value="Homeodomain-like"/>
    <property type="match status" value="1"/>
</dbReference>
<dbReference type="PANTHER" id="PTHR46892:SF3">
    <property type="entry name" value="VISUAL SYSTEM HOMEOBOX 2"/>
    <property type="match status" value="1"/>
</dbReference>
<dbReference type="InterPro" id="IPR001356">
    <property type="entry name" value="HD"/>
</dbReference>
<sequence length="304" mass="33713">MKRGYPDSGTPGPCAPDLKKDNQVSHLPASGDMALLQPRRELSRTSGLGSLPADAFFPHGVRLPAFRYRGDLGGYPWRGPVIDSISTSGQTILNFNIFSAATSHCDVFKPGQSNYRNNIPPCSNRTPFLEPRKLNGRVLKVTQMPASLMNGTRQMEETLLIQAPCCWTVVVKEGLCSQDERKCEPAAFESLQLGANHSKKKKKKRRHRTIFTSYQLEELEKAFKDAHYPDVQTREMLAMKTSLPEDRIQMTTSVLLTAAVVAGLETSLLRFAKVRSVPQRFSSRSSKQNGAPARNHPSGGLQDE</sequence>
<dbReference type="Pfam" id="PF00046">
    <property type="entry name" value="Homeodomain"/>
    <property type="match status" value="1"/>
</dbReference>